<dbReference type="Proteomes" id="UP001523262">
    <property type="component" value="Unassembled WGS sequence"/>
</dbReference>
<proteinExistence type="predicted"/>
<evidence type="ECO:0000313" key="3">
    <source>
        <dbReference type="Proteomes" id="UP001523262"/>
    </source>
</evidence>
<feature type="domain" description="EfeO-type cupredoxin-like" evidence="1">
    <location>
        <begin position="31"/>
        <end position="110"/>
    </location>
</feature>
<organism evidence="2 3">
    <name type="scientific">Neobacillus pocheonensis</name>
    <dbReference type="NCBI Taxonomy" id="363869"/>
    <lineage>
        <taxon>Bacteria</taxon>
        <taxon>Bacillati</taxon>
        <taxon>Bacillota</taxon>
        <taxon>Bacilli</taxon>
        <taxon>Bacillales</taxon>
        <taxon>Bacillaceae</taxon>
        <taxon>Neobacillus</taxon>
    </lineage>
</organism>
<accession>A0ABT0WAH8</accession>
<reference evidence="2 3" key="1">
    <citation type="submission" date="2022-06" db="EMBL/GenBank/DDBJ databases">
        <authorList>
            <person name="Jeon C.O."/>
        </authorList>
    </citation>
    <scope>NUCLEOTIDE SEQUENCE [LARGE SCALE GENOMIC DNA]</scope>
    <source>
        <strain evidence="2 3">KCTC 13943</strain>
    </source>
</reference>
<name>A0ABT0WAH8_9BACI</name>
<dbReference type="Gene3D" id="2.60.40.420">
    <property type="entry name" value="Cupredoxins - blue copper proteins"/>
    <property type="match status" value="1"/>
</dbReference>
<dbReference type="SUPFAM" id="SSF49503">
    <property type="entry name" value="Cupredoxins"/>
    <property type="match status" value="1"/>
</dbReference>
<dbReference type="InterPro" id="IPR008972">
    <property type="entry name" value="Cupredoxin"/>
</dbReference>
<protein>
    <submittedName>
        <fullName evidence="2">Cupredoxin domain-containing protein</fullName>
    </submittedName>
</protein>
<evidence type="ECO:0000313" key="2">
    <source>
        <dbReference type="EMBL" id="MCM2532012.1"/>
    </source>
</evidence>
<comment type="caution">
    <text evidence="2">The sequence shown here is derived from an EMBL/GenBank/DDBJ whole genome shotgun (WGS) entry which is preliminary data.</text>
</comment>
<dbReference type="Pfam" id="PF13473">
    <property type="entry name" value="Cupredoxin_1"/>
    <property type="match status" value="1"/>
</dbReference>
<keyword evidence="3" id="KW-1185">Reference proteome</keyword>
<dbReference type="InterPro" id="IPR028096">
    <property type="entry name" value="EfeO_Cupredoxin"/>
</dbReference>
<sequence>MLRAGDTAVFNQQAKNQIREIHMVTVEFKTKLKNGKEMEAYRWDPGTIFIKKGQKVKLYITGINGDEHPFYIEGTKINGTVKKGQETVVPLQFEKAGTYRLICELHSDMKHNGPMIADIVVN</sequence>
<evidence type="ECO:0000259" key="1">
    <source>
        <dbReference type="Pfam" id="PF13473"/>
    </source>
</evidence>
<gene>
    <name evidence="2" type="ORF">NDK43_05930</name>
</gene>
<dbReference type="EMBL" id="JAMQCR010000001">
    <property type="protein sequence ID" value="MCM2532012.1"/>
    <property type="molecule type" value="Genomic_DNA"/>
</dbReference>